<dbReference type="Gene3D" id="3.10.450.50">
    <property type="match status" value="1"/>
</dbReference>
<protein>
    <submittedName>
        <fullName evidence="2">Camk2d</fullName>
    </submittedName>
</protein>
<dbReference type="EMBL" id="JAOPGA020000701">
    <property type="protein sequence ID" value="KAL0480867.1"/>
    <property type="molecule type" value="Genomic_DNA"/>
</dbReference>
<evidence type="ECO:0000313" key="2">
    <source>
        <dbReference type="EMBL" id="KAL0480867.1"/>
    </source>
</evidence>
<gene>
    <name evidence="2" type="ORF">AKO1_004050</name>
</gene>
<keyword evidence="3" id="KW-1185">Reference proteome</keyword>
<dbReference type="AlphaFoldDB" id="A0AAW2YUS9"/>
<reference evidence="2 3" key="1">
    <citation type="submission" date="2024-03" db="EMBL/GenBank/DDBJ databases">
        <title>The Acrasis kona genome and developmental transcriptomes reveal deep origins of eukaryotic multicellular pathways.</title>
        <authorList>
            <person name="Sheikh S."/>
            <person name="Fu C.-J."/>
            <person name="Brown M.W."/>
            <person name="Baldauf S.L."/>
        </authorList>
    </citation>
    <scope>NUCLEOTIDE SEQUENCE [LARGE SCALE GENOMIC DNA]</scope>
    <source>
        <strain evidence="2 3">ATCC MYA-3509</strain>
    </source>
</reference>
<dbReference type="GO" id="GO:0005516">
    <property type="term" value="F:calmodulin binding"/>
    <property type="evidence" value="ECO:0007669"/>
    <property type="project" value="InterPro"/>
</dbReference>
<sequence length="120" mass="13899">MEQHLITITKQLLDCIEAKDWTTYTKLCSVNITCFEPEARGHLIEGLPFHQYYFNLPKSEAPSNTSIVNPRVTFLGENSAFVTYVRLIQRGAQTVASEETRIWKKENGQWKNVHFHRSSL</sequence>
<dbReference type="InterPro" id="IPR032710">
    <property type="entry name" value="NTF2-like_dom_sf"/>
</dbReference>
<organism evidence="2 3">
    <name type="scientific">Acrasis kona</name>
    <dbReference type="NCBI Taxonomy" id="1008807"/>
    <lineage>
        <taxon>Eukaryota</taxon>
        <taxon>Discoba</taxon>
        <taxon>Heterolobosea</taxon>
        <taxon>Tetramitia</taxon>
        <taxon>Eutetramitia</taxon>
        <taxon>Acrasidae</taxon>
        <taxon>Acrasis</taxon>
    </lineage>
</organism>
<dbReference type="GO" id="GO:0004683">
    <property type="term" value="F:calcium/calmodulin-dependent protein kinase activity"/>
    <property type="evidence" value="ECO:0007669"/>
    <property type="project" value="InterPro"/>
</dbReference>
<feature type="domain" description="Calcium/calmodulin-dependent protein kinase II association-domain" evidence="1">
    <location>
        <begin position="2"/>
        <end position="119"/>
    </location>
</feature>
<dbReference type="Pfam" id="PF08332">
    <property type="entry name" value="CaMKII_AD"/>
    <property type="match status" value="1"/>
</dbReference>
<comment type="caution">
    <text evidence="2">The sequence shown here is derived from an EMBL/GenBank/DDBJ whole genome shotgun (WGS) entry which is preliminary data.</text>
</comment>
<evidence type="ECO:0000313" key="3">
    <source>
        <dbReference type="Proteomes" id="UP001431209"/>
    </source>
</evidence>
<dbReference type="SUPFAM" id="SSF54427">
    <property type="entry name" value="NTF2-like"/>
    <property type="match status" value="1"/>
</dbReference>
<accession>A0AAW2YUS9</accession>
<name>A0AAW2YUS9_9EUKA</name>
<dbReference type="Proteomes" id="UP001431209">
    <property type="component" value="Unassembled WGS sequence"/>
</dbReference>
<evidence type="ECO:0000259" key="1">
    <source>
        <dbReference type="Pfam" id="PF08332"/>
    </source>
</evidence>
<proteinExistence type="predicted"/>
<dbReference type="InterPro" id="IPR013543">
    <property type="entry name" value="Ca/CaM-dep_prot_kinase-assoc"/>
</dbReference>